<evidence type="ECO:0000313" key="2">
    <source>
        <dbReference type="Proteomes" id="UP001549164"/>
    </source>
</evidence>
<sequence>MTWTIDAFVTFGRNGHTAHKALKSFNRQLIRYQWQRRAGRSATGGTAPCPLPLARQIFCRRIAAAAGAFPRKGGTPAPRGEALAHRSRFKQSGVSDPGTGQSGRCAAFRREPWGCGGSSRARRRPSRFCRGRGMDGPCPSYGQQNAQLTMIERTPYGLRPSGDLSGVGARACAPTGSCIVRARA</sequence>
<organism evidence="1 2">
    <name type="scientific">Martelella mangrovi</name>
    <dbReference type="NCBI Taxonomy" id="1397477"/>
    <lineage>
        <taxon>Bacteria</taxon>
        <taxon>Pseudomonadati</taxon>
        <taxon>Pseudomonadota</taxon>
        <taxon>Alphaproteobacteria</taxon>
        <taxon>Hyphomicrobiales</taxon>
        <taxon>Aurantimonadaceae</taxon>
        <taxon>Martelella</taxon>
    </lineage>
</organism>
<keyword evidence="2" id="KW-1185">Reference proteome</keyword>
<proteinExistence type="predicted"/>
<name>A0ABV2IDQ1_9HYPH</name>
<gene>
    <name evidence="1" type="ORF">ABID12_002992</name>
</gene>
<comment type="caution">
    <text evidence="1">The sequence shown here is derived from an EMBL/GenBank/DDBJ whole genome shotgun (WGS) entry which is preliminary data.</text>
</comment>
<dbReference type="Proteomes" id="UP001549164">
    <property type="component" value="Unassembled WGS sequence"/>
</dbReference>
<accession>A0ABV2IDQ1</accession>
<protein>
    <submittedName>
        <fullName evidence="1">Uncharacterized protein</fullName>
    </submittedName>
</protein>
<reference evidence="1 2" key="1">
    <citation type="submission" date="2024-06" db="EMBL/GenBank/DDBJ databases">
        <title>Genomic Encyclopedia of Type Strains, Phase IV (KMG-IV): sequencing the most valuable type-strain genomes for metagenomic binning, comparative biology and taxonomic classification.</title>
        <authorList>
            <person name="Goeker M."/>
        </authorList>
    </citation>
    <scope>NUCLEOTIDE SEQUENCE [LARGE SCALE GENOMIC DNA]</scope>
    <source>
        <strain evidence="1 2">DSM 28102</strain>
    </source>
</reference>
<dbReference type="EMBL" id="JBEPLY010000011">
    <property type="protein sequence ID" value="MET3601041.1"/>
    <property type="molecule type" value="Genomic_DNA"/>
</dbReference>
<evidence type="ECO:0000313" key="1">
    <source>
        <dbReference type="EMBL" id="MET3601041.1"/>
    </source>
</evidence>